<comment type="similarity">
    <text evidence="2 7">Belongs to the UPF0056 (MarC) family.</text>
</comment>
<name>A0A9D9DT20_9BACT</name>
<keyword evidence="5 7" id="KW-1133">Transmembrane helix</keyword>
<evidence type="ECO:0000256" key="1">
    <source>
        <dbReference type="ARBA" id="ARBA00004651"/>
    </source>
</evidence>
<dbReference type="NCBIfam" id="TIGR00427">
    <property type="entry name" value="NAAT family transporter"/>
    <property type="match status" value="1"/>
</dbReference>
<dbReference type="GO" id="GO:0005886">
    <property type="term" value="C:plasma membrane"/>
    <property type="evidence" value="ECO:0007669"/>
    <property type="project" value="UniProtKB-SubCell"/>
</dbReference>
<keyword evidence="4 7" id="KW-0812">Transmembrane</keyword>
<dbReference type="Pfam" id="PF01914">
    <property type="entry name" value="MarC"/>
    <property type="match status" value="1"/>
</dbReference>
<keyword evidence="3" id="KW-1003">Cell membrane</keyword>
<feature type="transmembrane region" description="Helical" evidence="7">
    <location>
        <begin position="68"/>
        <end position="92"/>
    </location>
</feature>
<evidence type="ECO:0000256" key="5">
    <source>
        <dbReference type="ARBA" id="ARBA00022989"/>
    </source>
</evidence>
<evidence type="ECO:0000313" key="8">
    <source>
        <dbReference type="EMBL" id="MBO8432672.1"/>
    </source>
</evidence>
<evidence type="ECO:0000256" key="4">
    <source>
        <dbReference type="ARBA" id="ARBA00022692"/>
    </source>
</evidence>
<sequence length="206" mass="21811">MENLGVLAISVFTSLFAIVNPVSSIPIFLDLTSSADRPTKKRVAKTATVSAFVIILTFIFVGKSIFDFLGITIPAFRITGGVLLFYVGFELLSSKKSSVQGTGQPQAFDEGVAISPLAIPILAGPGTIVAAMNYTAEQSIIGMIIIVVVLAIVMTITYLAFIFSDRIFRFLGNNIIMVLGKLMGLIVAIMGTNMVIEGIKGAITGA</sequence>
<evidence type="ECO:0000256" key="3">
    <source>
        <dbReference type="ARBA" id="ARBA00022475"/>
    </source>
</evidence>
<feature type="transmembrane region" description="Helical" evidence="7">
    <location>
        <begin position="175"/>
        <end position="196"/>
    </location>
</feature>
<dbReference type="InterPro" id="IPR002771">
    <property type="entry name" value="Multi_antbiot-R_MarC"/>
</dbReference>
<comment type="subcellular location">
    <subcellularLocation>
        <location evidence="1 7">Cell membrane</location>
        <topology evidence="1 7">Multi-pass membrane protein</topology>
    </subcellularLocation>
</comment>
<evidence type="ECO:0000256" key="6">
    <source>
        <dbReference type="ARBA" id="ARBA00023136"/>
    </source>
</evidence>
<dbReference type="AlphaFoldDB" id="A0A9D9DT20"/>
<dbReference type="PANTHER" id="PTHR33508">
    <property type="entry name" value="UPF0056 MEMBRANE PROTEIN YHCE"/>
    <property type="match status" value="1"/>
</dbReference>
<evidence type="ECO:0000313" key="9">
    <source>
        <dbReference type="Proteomes" id="UP000823612"/>
    </source>
</evidence>
<keyword evidence="6 7" id="KW-0472">Membrane</keyword>
<protein>
    <recommendedName>
        <fullName evidence="7">UPF0056 membrane protein</fullName>
    </recommendedName>
</protein>
<dbReference type="PANTHER" id="PTHR33508:SF1">
    <property type="entry name" value="UPF0056 MEMBRANE PROTEIN YHCE"/>
    <property type="match status" value="1"/>
</dbReference>
<feature type="transmembrane region" description="Helical" evidence="7">
    <location>
        <begin position="112"/>
        <end position="134"/>
    </location>
</feature>
<gene>
    <name evidence="8" type="ORF">IAB08_05210</name>
</gene>
<reference evidence="8" key="1">
    <citation type="submission" date="2020-10" db="EMBL/GenBank/DDBJ databases">
        <authorList>
            <person name="Gilroy R."/>
        </authorList>
    </citation>
    <scope>NUCLEOTIDE SEQUENCE</scope>
    <source>
        <strain evidence="8">2889</strain>
    </source>
</reference>
<dbReference type="EMBL" id="JADIMZ010000081">
    <property type="protein sequence ID" value="MBO8432672.1"/>
    <property type="molecule type" value="Genomic_DNA"/>
</dbReference>
<reference evidence="8" key="2">
    <citation type="journal article" date="2021" name="PeerJ">
        <title>Extensive microbial diversity within the chicken gut microbiome revealed by metagenomics and culture.</title>
        <authorList>
            <person name="Gilroy R."/>
            <person name="Ravi A."/>
            <person name="Getino M."/>
            <person name="Pursley I."/>
            <person name="Horton D.L."/>
            <person name="Alikhan N.F."/>
            <person name="Baker D."/>
            <person name="Gharbi K."/>
            <person name="Hall N."/>
            <person name="Watson M."/>
            <person name="Adriaenssens E.M."/>
            <person name="Foster-Nyarko E."/>
            <person name="Jarju S."/>
            <person name="Secka A."/>
            <person name="Antonio M."/>
            <person name="Oren A."/>
            <person name="Chaudhuri R.R."/>
            <person name="La Ragione R."/>
            <person name="Hildebrand F."/>
            <person name="Pallen M.J."/>
        </authorList>
    </citation>
    <scope>NUCLEOTIDE SEQUENCE</scope>
    <source>
        <strain evidence="8">2889</strain>
    </source>
</reference>
<feature type="transmembrane region" description="Helical" evidence="7">
    <location>
        <begin position="140"/>
        <end position="163"/>
    </location>
</feature>
<accession>A0A9D9DT20</accession>
<organism evidence="8 9">
    <name type="scientific">Candidatus Pullibacteroides excrementavium</name>
    <dbReference type="NCBI Taxonomy" id="2840905"/>
    <lineage>
        <taxon>Bacteria</taxon>
        <taxon>Pseudomonadati</taxon>
        <taxon>Bacteroidota</taxon>
        <taxon>Bacteroidia</taxon>
        <taxon>Bacteroidales</taxon>
        <taxon>Candidatus Pullibacteroides</taxon>
    </lineage>
</organism>
<feature type="transmembrane region" description="Helical" evidence="7">
    <location>
        <begin position="6"/>
        <end position="31"/>
    </location>
</feature>
<proteinExistence type="inferred from homology"/>
<comment type="caution">
    <text evidence="8">The sequence shown here is derived from an EMBL/GenBank/DDBJ whole genome shotgun (WGS) entry which is preliminary data.</text>
</comment>
<dbReference type="Proteomes" id="UP000823612">
    <property type="component" value="Unassembled WGS sequence"/>
</dbReference>
<evidence type="ECO:0000256" key="7">
    <source>
        <dbReference type="RuleBase" id="RU362048"/>
    </source>
</evidence>
<evidence type="ECO:0000256" key="2">
    <source>
        <dbReference type="ARBA" id="ARBA00009784"/>
    </source>
</evidence>
<feature type="transmembrane region" description="Helical" evidence="7">
    <location>
        <begin position="43"/>
        <end position="62"/>
    </location>
</feature>